<sequence length="187" mass="21035">MAMSTHADTRYQPTRRCEGTCDHPCDCTNAGSRFESDPDCRRPFSATKSELLEEGRVRRCSFTMEDLTWTGRDNLSSFLAFNTLINHGLIQGLATCVRGRDDQRAETQLNARWTVSHRLQISRHHRALRLRQAAVRHGRAGRTSRLRSPWLCVSHDACPCATLTAFTDGSETRYRADSADASFSVSA</sequence>
<proteinExistence type="predicted"/>
<dbReference type="AlphaFoldDB" id="A0A371DAX7"/>
<evidence type="ECO:0000313" key="1">
    <source>
        <dbReference type="EMBL" id="RDX49683.1"/>
    </source>
</evidence>
<dbReference type="EMBL" id="KZ857403">
    <property type="protein sequence ID" value="RDX49683.1"/>
    <property type="molecule type" value="Genomic_DNA"/>
</dbReference>
<reference evidence="1 2" key="1">
    <citation type="journal article" date="2018" name="Biotechnol. Biofuels">
        <title>Integrative visual omics of the white-rot fungus Polyporus brumalis exposes the biotechnological potential of its oxidative enzymes for delignifying raw plant biomass.</title>
        <authorList>
            <person name="Miyauchi S."/>
            <person name="Rancon A."/>
            <person name="Drula E."/>
            <person name="Hage H."/>
            <person name="Chaduli D."/>
            <person name="Favel A."/>
            <person name="Grisel S."/>
            <person name="Henrissat B."/>
            <person name="Herpoel-Gimbert I."/>
            <person name="Ruiz-Duenas F.J."/>
            <person name="Chevret D."/>
            <person name="Hainaut M."/>
            <person name="Lin J."/>
            <person name="Wang M."/>
            <person name="Pangilinan J."/>
            <person name="Lipzen A."/>
            <person name="Lesage-Meessen L."/>
            <person name="Navarro D."/>
            <person name="Riley R."/>
            <person name="Grigoriev I.V."/>
            <person name="Zhou S."/>
            <person name="Raouche S."/>
            <person name="Rosso M.N."/>
        </authorList>
    </citation>
    <scope>NUCLEOTIDE SEQUENCE [LARGE SCALE GENOMIC DNA]</scope>
    <source>
        <strain evidence="1 2">BRFM 1820</strain>
    </source>
</reference>
<gene>
    <name evidence="1" type="ORF">OH76DRAFT_506295</name>
</gene>
<dbReference type="Proteomes" id="UP000256964">
    <property type="component" value="Unassembled WGS sequence"/>
</dbReference>
<evidence type="ECO:0000313" key="2">
    <source>
        <dbReference type="Proteomes" id="UP000256964"/>
    </source>
</evidence>
<accession>A0A371DAX7</accession>
<organism evidence="1 2">
    <name type="scientific">Lentinus brumalis</name>
    <dbReference type="NCBI Taxonomy" id="2498619"/>
    <lineage>
        <taxon>Eukaryota</taxon>
        <taxon>Fungi</taxon>
        <taxon>Dikarya</taxon>
        <taxon>Basidiomycota</taxon>
        <taxon>Agaricomycotina</taxon>
        <taxon>Agaricomycetes</taxon>
        <taxon>Polyporales</taxon>
        <taxon>Polyporaceae</taxon>
        <taxon>Lentinus</taxon>
    </lineage>
</organism>
<protein>
    <submittedName>
        <fullName evidence="1">Uncharacterized protein</fullName>
    </submittedName>
</protein>
<keyword evidence="2" id="KW-1185">Reference proteome</keyword>
<name>A0A371DAX7_9APHY</name>